<gene>
    <name evidence="1" type="ORF">Vadar_023207</name>
</gene>
<comment type="caution">
    <text evidence="1">The sequence shown here is derived from an EMBL/GenBank/DDBJ whole genome shotgun (WGS) entry which is preliminary data.</text>
</comment>
<organism evidence="1 2">
    <name type="scientific">Vaccinium darrowii</name>
    <dbReference type="NCBI Taxonomy" id="229202"/>
    <lineage>
        <taxon>Eukaryota</taxon>
        <taxon>Viridiplantae</taxon>
        <taxon>Streptophyta</taxon>
        <taxon>Embryophyta</taxon>
        <taxon>Tracheophyta</taxon>
        <taxon>Spermatophyta</taxon>
        <taxon>Magnoliopsida</taxon>
        <taxon>eudicotyledons</taxon>
        <taxon>Gunneridae</taxon>
        <taxon>Pentapetalae</taxon>
        <taxon>asterids</taxon>
        <taxon>Ericales</taxon>
        <taxon>Ericaceae</taxon>
        <taxon>Vaccinioideae</taxon>
        <taxon>Vaccinieae</taxon>
        <taxon>Vaccinium</taxon>
    </lineage>
</organism>
<dbReference type="EMBL" id="CM037155">
    <property type="protein sequence ID" value="KAH7847203.1"/>
    <property type="molecule type" value="Genomic_DNA"/>
</dbReference>
<keyword evidence="2" id="KW-1185">Reference proteome</keyword>
<evidence type="ECO:0000313" key="2">
    <source>
        <dbReference type="Proteomes" id="UP000828048"/>
    </source>
</evidence>
<reference evidence="1 2" key="1">
    <citation type="journal article" date="2021" name="Hortic Res">
        <title>High-quality reference genome and annotation aids understanding of berry development for evergreen blueberry (Vaccinium darrowii).</title>
        <authorList>
            <person name="Yu J."/>
            <person name="Hulse-Kemp A.M."/>
            <person name="Babiker E."/>
            <person name="Staton M."/>
        </authorList>
    </citation>
    <scope>NUCLEOTIDE SEQUENCE [LARGE SCALE GENOMIC DNA]</scope>
    <source>
        <strain evidence="2">cv. NJ 8807/NJ 8810</strain>
        <tissue evidence="1">Young leaf</tissue>
    </source>
</reference>
<accession>A0ACB7Y1Y5</accession>
<dbReference type="Proteomes" id="UP000828048">
    <property type="component" value="Chromosome 5"/>
</dbReference>
<sequence length="319" mass="34916">MPENFTPLKSRTPNPISNPPPGKPNLTGVVSSEPKLCDSSVEALSPVHSETSRSCLGLLGRSPGRNLGEHIPILSQPTSTILSPSGGGDISVRAIHILRRSSSPLHSVEPDIHSSHPSSPKQHSLSRPNPCGDPSPSTLPPSPQLEFHCLEDFPRVFRIPGQLYVAHLVTATSNLNQVTVLAESFNQPGFAAPLHIVKLNPENLIEPKPEVVHPEVVMFQRGMIQSPPNPQPLPMKILMWNCRGAASPHFRRHFNDLVRDHHPTFVIIAETRIAGSRAKDLSESLGFNHSFVVDSVGFSGGLWLLWNDDVFRYSRYSSG</sequence>
<proteinExistence type="predicted"/>
<evidence type="ECO:0000313" key="1">
    <source>
        <dbReference type="EMBL" id="KAH7847203.1"/>
    </source>
</evidence>
<protein>
    <submittedName>
        <fullName evidence="1">Uncharacterized protein</fullName>
    </submittedName>
</protein>
<name>A0ACB7Y1Y5_9ERIC</name>